<dbReference type="OrthoDB" id="3287229at2"/>
<dbReference type="RefSeq" id="WP_072753339.1">
    <property type="nucleotide sequence ID" value="NZ_FOAW01000001.1"/>
</dbReference>
<dbReference type="EMBL" id="FOAW01000001">
    <property type="protein sequence ID" value="SEK37677.1"/>
    <property type="molecule type" value="Genomic_DNA"/>
</dbReference>
<dbReference type="SUPFAM" id="SSF160631">
    <property type="entry name" value="SMI1/KNR4-like"/>
    <property type="match status" value="1"/>
</dbReference>
<evidence type="ECO:0000259" key="1">
    <source>
        <dbReference type="Pfam" id="PF09346"/>
    </source>
</evidence>
<gene>
    <name evidence="2" type="ORF">SAMN05444583_101488</name>
</gene>
<organism evidence="2 3">
    <name type="scientific">Rhodococcus maanshanensis</name>
    <dbReference type="NCBI Taxonomy" id="183556"/>
    <lineage>
        <taxon>Bacteria</taxon>
        <taxon>Bacillati</taxon>
        <taxon>Actinomycetota</taxon>
        <taxon>Actinomycetes</taxon>
        <taxon>Mycobacteriales</taxon>
        <taxon>Nocardiaceae</taxon>
        <taxon>Rhodococcus</taxon>
    </lineage>
</organism>
<dbReference type="InterPro" id="IPR018958">
    <property type="entry name" value="Knr4/Smi1-like_dom"/>
</dbReference>
<evidence type="ECO:0000313" key="2">
    <source>
        <dbReference type="EMBL" id="SEK37677.1"/>
    </source>
</evidence>
<dbReference type="InterPro" id="IPR037883">
    <property type="entry name" value="Knr4/Smi1-like_sf"/>
</dbReference>
<proteinExistence type="predicted"/>
<sequence>MSITEHWSRITEWCVENAPLTAQSIAGPAGRAEIDSAQAATGAEWPDELRELFLVQNGARTHTDSGQFLGSVLPDKFMLSLEDALERRSLMLEVWEDLVAADPDFYEPDAIARCEAQEAGTTAYMYLPSFVVFASLDDYHYFVDTRAGSRRGCVTEYAHEAVDERGPRWDSISDLLAELASSLEQGTPFESWEPGVVDGALRWTFRA</sequence>
<dbReference type="Proteomes" id="UP000198677">
    <property type="component" value="Unassembled WGS sequence"/>
</dbReference>
<reference evidence="3" key="1">
    <citation type="submission" date="2016-10" db="EMBL/GenBank/DDBJ databases">
        <authorList>
            <person name="Varghese N."/>
            <person name="Submissions S."/>
        </authorList>
    </citation>
    <scope>NUCLEOTIDE SEQUENCE [LARGE SCALE GENOMIC DNA]</scope>
    <source>
        <strain evidence="3">DSM 44675</strain>
    </source>
</reference>
<evidence type="ECO:0000313" key="3">
    <source>
        <dbReference type="Proteomes" id="UP000198677"/>
    </source>
</evidence>
<protein>
    <recommendedName>
        <fullName evidence="1">Knr4/Smi1-like domain-containing protein</fullName>
    </recommendedName>
</protein>
<name>A0A1H7GJG5_9NOCA</name>
<accession>A0A1H7GJG5</accession>
<keyword evidence="3" id="KW-1185">Reference proteome</keyword>
<feature type="domain" description="Knr4/Smi1-like" evidence="1">
    <location>
        <begin position="29"/>
        <end position="177"/>
    </location>
</feature>
<dbReference type="AlphaFoldDB" id="A0A1H7GJG5"/>
<dbReference type="Pfam" id="PF09346">
    <property type="entry name" value="SMI1_KNR4"/>
    <property type="match status" value="1"/>
</dbReference>